<protein>
    <submittedName>
        <fullName evidence="2">Amidase</fullName>
    </submittedName>
</protein>
<gene>
    <name evidence="2" type="ORF">B0T18DRAFT_437509</name>
</gene>
<keyword evidence="3" id="KW-1185">Reference proteome</keyword>
<evidence type="ECO:0000259" key="1">
    <source>
        <dbReference type="Pfam" id="PF01425"/>
    </source>
</evidence>
<dbReference type="AlphaFoldDB" id="A0AA40F2Y3"/>
<dbReference type="SUPFAM" id="SSF75304">
    <property type="entry name" value="Amidase signature (AS) enzymes"/>
    <property type="match status" value="1"/>
</dbReference>
<dbReference type="InterPro" id="IPR023631">
    <property type="entry name" value="Amidase_dom"/>
</dbReference>
<evidence type="ECO:0000313" key="3">
    <source>
        <dbReference type="Proteomes" id="UP001172155"/>
    </source>
</evidence>
<dbReference type="EMBL" id="JAUKUD010000003">
    <property type="protein sequence ID" value="KAK0750252.1"/>
    <property type="molecule type" value="Genomic_DNA"/>
</dbReference>
<name>A0AA40F2Y3_9PEZI</name>
<accession>A0AA40F2Y3</accession>
<dbReference type="Proteomes" id="UP001172155">
    <property type="component" value="Unassembled WGS sequence"/>
</dbReference>
<dbReference type="Gene3D" id="3.90.1300.10">
    <property type="entry name" value="Amidase signature (AS) domain"/>
    <property type="match status" value="1"/>
</dbReference>
<dbReference type="Pfam" id="PF01425">
    <property type="entry name" value="Amidase"/>
    <property type="match status" value="1"/>
</dbReference>
<reference evidence="2" key="1">
    <citation type="submission" date="2023-06" db="EMBL/GenBank/DDBJ databases">
        <title>Genome-scale phylogeny and comparative genomics of the fungal order Sordariales.</title>
        <authorList>
            <consortium name="Lawrence Berkeley National Laboratory"/>
            <person name="Hensen N."/>
            <person name="Bonometti L."/>
            <person name="Westerberg I."/>
            <person name="Brannstrom I.O."/>
            <person name="Guillou S."/>
            <person name="Cros-Aarteil S."/>
            <person name="Calhoun S."/>
            <person name="Haridas S."/>
            <person name="Kuo A."/>
            <person name="Mondo S."/>
            <person name="Pangilinan J."/>
            <person name="Riley R."/>
            <person name="LaButti K."/>
            <person name="Andreopoulos B."/>
            <person name="Lipzen A."/>
            <person name="Chen C."/>
            <person name="Yanf M."/>
            <person name="Daum C."/>
            <person name="Ng V."/>
            <person name="Clum A."/>
            <person name="Steindorff A."/>
            <person name="Ohm R."/>
            <person name="Martin F."/>
            <person name="Silar P."/>
            <person name="Natvig D."/>
            <person name="Lalanne C."/>
            <person name="Gautier V."/>
            <person name="Ament-velasquez S.L."/>
            <person name="Kruys A."/>
            <person name="Hutchinson M.I."/>
            <person name="Powell A.J."/>
            <person name="Barry K."/>
            <person name="Miller A.N."/>
            <person name="Grigoriev I.V."/>
            <person name="Debuchy R."/>
            <person name="Gladieux P."/>
            <person name="Thoren M.H."/>
            <person name="Johannesson H."/>
        </authorList>
    </citation>
    <scope>NUCLEOTIDE SEQUENCE</scope>
    <source>
        <strain evidence="2">SMH3187-1</strain>
    </source>
</reference>
<organism evidence="2 3">
    <name type="scientific">Schizothecium vesticola</name>
    <dbReference type="NCBI Taxonomy" id="314040"/>
    <lineage>
        <taxon>Eukaryota</taxon>
        <taxon>Fungi</taxon>
        <taxon>Dikarya</taxon>
        <taxon>Ascomycota</taxon>
        <taxon>Pezizomycotina</taxon>
        <taxon>Sordariomycetes</taxon>
        <taxon>Sordariomycetidae</taxon>
        <taxon>Sordariales</taxon>
        <taxon>Schizotheciaceae</taxon>
        <taxon>Schizothecium</taxon>
    </lineage>
</organism>
<proteinExistence type="predicted"/>
<dbReference type="PANTHER" id="PTHR46310">
    <property type="entry name" value="AMIDASE 1"/>
    <property type="match status" value="1"/>
</dbReference>
<dbReference type="InterPro" id="IPR036928">
    <property type="entry name" value="AS_sf"/>
</dbReference>
<sequence>MRRARLTLSGLWLKYRYYVRRRATLPSWFPNPLPGTVVPAVVLHRGGDHTLSLDSVRDSFDRFLQTDDVFQKSFTKHSFLLVVPSPLIARPKDSEEQYRLRSYASCTTVESLDKRVPSDLAEYLESRSLTLCFLDELAVPEGPYFVADRQLHQAWRLYPDHLGAFSNTVIPDDTERFQSLQNSAFTGSEAAVAVPSRLYYKPTPWKPLSGRRIAIKDNMDLGGVVTGLGNRAYAELYGERSESAKLIQLLLEKGAVVVGKTKLSAFAGSEVPPTQCVDYFPPWNARGDGYQGPSGSSSGAASATGGYSWLDHSIGTDTTGSIRFPATSHGVWGLRSTWNSLPIEGVVPSCSAFDTFGLLGRTASSIGDLLAASGHRLAKNNATNSPWSKWPTRLLYPTEWLPVANDAQQRMIDAFLAALESYLGLKHQMVSLQEEWAQTGPKTLRHKTLLDIFKSAKLLNFYDNKHNFDKFRAEYQKKFEKSAYISPSHLKRWEEKVNKTQEERDRSLQEIEQFREWAQKTLFSTRGDGSSNTIMLVPHGRPGANYRDTEPSPASGPSTAPPALSAVFTVSAMGTPQLLIPSKCPKTGTLDSAGWPSTVLTGRYMFQVGNNERHSTASHLDPKL</sequence>
<evidence type="ECO:0000313" key="2">
    <source>
        <dbReference type="EMBL" id="KAK0750252.1"/>
    </source>
</evidence>
<comment type="caution">
    <text evidence="2">The sequence shown here is derived from an EMBL/GenBank/DDBJ whole genome shotgun (WGS) entry which is preliminary data.</text>
</comment>
<dbReference type="PANTHER" id="PTHR46310:SF7">
    <property type="entry name" value="AMIDASE 1"/>
    <property type="match status" value="1"/>
</dbReference>
<feature type="domain" description="Amidase" evidence="1">
    <location>
        <begin position="203"/>
        <end position="373"/>
    </location>
</feature>